<evidence type="ECO:0000259" key="2">
    <source>
        <dbReference type="Pfam" id="PF00582"/>
    </source>
</evidence>
<reference evidence="5" key="1">
    <citation type="submission" date="2017-09" db="EMBL/GenBank/DDBJ databases">
        <title>FDA dAtabase for Regulatory Grade micrObial Sequences (FDA-ARGOS): Supporting development and validation of Infectious Disease Dx tests.</title>
        <authorList>
            <person name="Minogue T."/>
            <person name="Wolcott M."/>
            <person name="Wasieloski L."/>
            <person name="Aguilar W."/>
            <person name="Moore D."/>
            <person name="Tallon L."/>
            <person name="Sadzewicz L."/>
            <person name="Ott S."/>
            <person name="Zhao X."/>
            <person name="Nagaraj S."/>
            <person name="Vavikolanu K."/>
            <person name="Aluvathingal J."/>
            <person name="Nadendla S."/>
            <person name="Sichtig H."/>
        </authorList>
    </citation>
    <scope>NUCLEOTIDE SEQUENCE [LARGE SCALE GENOMIC DNA]</scope>
    <source>
        <strain evidence="5">FDAARGOS_387</strain>
    </source>
</reference>
<dbReference type="PANTHER" id="PTHR46268">
    <property type="entry name" value="STRESS RESPONSE PROTEIN NHAX"/>
    <property type="match status" value="1"/>
</dbReference>
<evidence type="ECO:0000313" key="5">
    <source>
        <dbReference type="Proteomes" id="UP000224974"/>
    </source>
</evidence>
<evidence type="ECO:0000256" key="1">
    <source>
        <dbReference type="ARBA" id="ARBA00008791"/>
    </source>
</evidence>
<dbReference type="Gene3D" id="3.40.50.620">
    <property type="entry name" value="HUPs"/>
    <property type="match status" value="1"/>
</dbReference>
<organism evidence="3 5">
    <name type="scientific">Budvicia aquatica</name>
    <dbReference type="NCBI Taxonomy" id="82979"/>
    <lineage>
        <taxon>Bacteria</taxon>
        <taxon>Pseudomonadati</taxon>
        <taxon>Pseudomonadota</taxon>
        <taxon>Gammaproteobacteria</taxon>
        <taxon>Enterobacterales</taxon>
        <taxon>Budviciaceae</taxon>
        <taxon>Budvicia</taxon>
    </lineage>
</organism>
<evidence type="ECO:0000313" key="6">
    <source>
        <dbReference type="Proteomes" id="UP000373449"/>
    </source>
</evidence>
<comment type="similarity">
    <text evidence="1">Belongs to the universal stress protein A family.</text>
</comment>
<dbReference type="InterPro" id="IPR006016">
    <property type="entry name" value="UspA"/>
</dbReference>
<dbReference type="Proteomes" id="UP000373449">
    <property type="component" value="Unassembled WGS sequence"/>
</dbReference>
<dbReference type="STRING" id="1111728.GCA_000427805_00017"/>
<evidence type="ECO:0000313" key="3">
    <source>
        <dbReference type="EMBL" id="PHI30472.1"/>
    </source>
</evidence>
<dbReference type="InterPro" id="IPR014729">
    <property type="entry name" value="Rossmann-like_a/b/a_fold"/>
</dbReference>
<dbReference type="InterPro" id="IPR006015">
    <property type="entry name" value="Universal_stress_UspA"/>
</dbReference>
<reference evidence="4 6" key="3">
    <citation type="submission" date="2019-03" db="EMBL/GenBank/DDBJ databases">
        <authorList>
            <consortium name="Pathogen Informatics"/>
        </authorList>
    </citation>
    <scope>NUCLEOTIDE SEQUENCE [LARGE SCALE GENOMIC DNA]</scope>
    <source>
        <strain evidence="4 6">NCTC12282</strain>
    </source>
</reference>
<keyword evidence="5" id="KW-1185">Reference proteome</keyword>
<name>A0A2C6DQ63_9GAMM</name>
<dbReference type="RefSeq" id="WP_029092677.1">
    <property type="nucleotide sequence ID" value="NZ_BRLG01000001.1"/>
</dbReference>
<dbReference type="CDD" id="cd00293">
    <property type="entry name" value="USP-like"/>
    <property type="match status" value="1"/>
</dbReference>
<feature type="domain" description="UspA" evidence="2">
    <location>
        <begin position="1"/>
        <end position="141"/>
    </location>
</feature>
<evidence type="ECO:0000313" key="4">
    <source>
        <dbReference type="EMBL" id="VFS49689.1"/>
    </source>
</evidence>
<dbReference type="OrthoDB" id="9792500at2"/>
<dbReference type="Proteomes" id="UP000224974">
    <property type="component" value="Unassembled WGS sequence"/>
</dbReference>
<dbReference type="PRINTS" id="PR01438">
    <property type="entry name" value="UNVRSLSTRESS"/>
</dbReference>
<protein>
    <submittedName>
        <fullName evidence="4">Universal stress protein F</fullName>
    </submittedName>
    <submittedName>
        <fullName evidence="3">Universal stress protein UspA</fullName>
    </submittedName>
</protein>
<dbReference type="PANTHER" id="PTHR46268:SF6">
    <property type="entry name" value="UNIVERSAL STRESS PROTEIN UP12"/>
    <property type="match status" value="1"/>
</dbReference>
<dbReference type="EMBL" id="CAADJA010000002">
    <property type="protein sequence ID" value="VFS49689.1"/>
    <property type="molecule type" value="Genomic_DNA"/>
</dbReference>
<sequence>MYKTILIPIDISEQDLTNLVIPHTERMAKLGDPMFHFIAVIPSYTTYSIAYATRLPDPEEMKNATLEKLEEITKAFRIPNTRIQHHIDVGSARDKILNLSEAIEADLIIVGSRRPSISTHLLGSTSSAIVRYAKTSVLVVR</sequence>
<proteinExistence type="inferred from homology"/>
<dbReference type="AlphaFoldDB" id="A0A2C6DQ63"/>
<dbReference type="EMBL" id="PDDX01000001">
    <property type="protein sequence ID" value="PHI30472.1"/>
    <property type="molecule type" value="Genomic_DNA"/>
</dbReference>
<gene>
    <name evidence="4" type="primary">uspF_1</name>
    <name evidence="3" type="ORF">CRN84_14555</name>
    <name evidence="4" type="ORF">NCTC12282_04122</name>
</gene>
<accession>A0A2C6DQ63</accession>
<reference evidence="3" key="2">
    <citation type="submission" date="2017-09" db="EMBL/GenBank/DDBJ databases">
        <title>FDA dAtabase for Regulatory Grade micrObial Sequences (FDA-ARGOS): Supporting development and validation of Infectious Disease Dx tests.</title>
        <authorList>
            <person name="Minogue T."/>
            <person name="Wolcott M."/>
            <person name="Wasieloski L."/>
            <person name="Aguilar W."/>
            <person name="Moore D."/>
            <person name="Tallon L.J."/>
            <person name="Sadzewicz L."/>
            <person name="Ott S."/>
            <person name="Zhao X."/>
            <person name="Nagaraj S."/>
            <person name="Vavikolanu K."/>
            <person name="Aluvathingal J."/>
            <person name="Nadendla S."/>
            <person name="Sichtig H."/>
        </authorList>
    </citation>
    <scope>NUCLEOTIDE SEQUENCE</scope>
    <source>
        <strain evidence="3">FDAARGOS_387</strain>
    </source>
</reference>
<dbReference type="Pfam" id="PF00582">
    <property type="entry name" value="Usp"/>
    <property type="match status" value="1"/>
</dbReference>
<dbReference type="SUPFAM" id="SSF52402">
    <property type="entry name" value="Adenine nucleotide alpha hydrolases-like"/>
    <property type="match status" value="1"/>
</dbReference>